<evidence type="ECO:0000313" key="1">
    <source>
        <dbReference type="EMBL" id="CEK75759.1"/>
    </source>
</evidence>
<sequence>MMLWSLKEMTCPASTCAVPDQLGWSCSLHWLSKRYGELKNGKHKTANEMFQRQPPRTR</sequence>
<gene>
    <name evidence="1" type="primary">ORF96902</name>
</gene>
<dbReference type="AlphaFoldDB" id="A0A0B7A479"/>
<reference evidence="1" key="1">
    <citation type="submission" date="2014-12" db="EMBL/GenBank/DDBJ databases">
        <title>Insight into the proteome of Arion vulgaris.</title>
        <authorList>
            <person name="Aradska J."/>
            <person name="Bulat T."/>
            <person name="Smidak R."/>
            <person name="Sarate P."/>
            <person name="Gangsoo J."/>
            <person name="Sialana F."/>
            <person name="Bilban M."/>
            <person name="Lubec G."/>
        </authorList>
    </citation>
    <scope>NUCLEOTIDE SEQUENCE</scope>
    <source>
        <tissue evidence="1">Skin</tissue>
    </source>
</reference>
<dbReference type="EMBL" id="HACG01028894">
    <property type="protein sequence ID" value="CEK75759.1"/>
    <property type="molecule type" value="Transcribed_RNA"/>
</dbReference>
<protein>
    <submittedName>
        <fullName evidence="1">Uncharacterized protein</fullName>
    </submittedName>
</protein>
<name>A0A0B7A479_9EUPU</name>
<organism evidence="1">
    <name type="scientific">Arion vulgaris</name>
    <dbReference type="NCBI Taxonomy" id="1028688"/>
    <lineage>
        <taxon>Eukaryota</taxon>
        <taxon>Metazoa</taxon>
        <taxon>Spiralia</taxon>
        <taxon>Lophotrochozoa</taxon>
        <taxon>Mollusca</taxon>
        <taxon>Gastropoda</taxon>
        <taxon>Heterobranchia</taxon>
        <taxon>Euthyneura</taxon>
        <taxon>Panpulmonata</taxon>
        <taxon>Eupulmonata</taxon>
        <taxon>Stylommatophora</taxon>
        <taxon>Helicina</taxon>
        <taxon>Arionoidea</taxon>
        <taxon>Arionidae</taxon>
        <taxon>Arion</taxon>
    </lineage>
</organism>
<proteinExistence type="predicted"/>
<accession>A0A0B7A479</accession>